<sequence length="300" mass="34438">MISLTKNLEVFSDLSERLDYNLPDLPLYVRKGNLHQFNNFAAVAHWHVDVEFIYVLKGSMDFSVNGRITRLHHGDGIFVNSQRLHYGYSLEDHNDCVFLVVVIHPSILGEKTSIVQTYWGEKFSLMMADFVVLTHQMDWQQSVLLSIQEIYQEMYNNHTPPNPLRLASQALSLCATIGDHLQPIPGQPGVLTHVQEMTRFIHQNYDQKMTLEEIAAAGAVCRSRCCTLFNKYVGQTPNNYVTQYRLQKSCEMLKETRRSISEIALACGFQSSSYFSSIFRKQMGVVPQNYRRQVTNNESS</sequence>
<dbReference type="CDD" id="cd02209">
    <property type="entry name" value="cupin_XRE_C"/>
    <property type="match status" value="1"/>
</dbReference>
<comment type="caution">
    <text evidence="5">The sequence shown here is derived from an EMBL/GenBank/DDBJ whole genome shotgun (WGS) entry which is preliminary data.</text>
</comment>
<dbReference type="Gene3D" id="1.10.10.60">
    <property type="entry name" value="Homeodomain-like"/>
    <property type="match status" value="2"/>
</dbReference>
<evidence type="ECO:0000256" key="3">
    <source>
        <dbReference type="ARBA" id="ARBA00023163"/>
    </source>
</evidence>
<dbReference type="PRINTS" id="PR00032">
    <property type="entry name" value="HTHARAC"/>
</dbReference>
<evidence type="ECO:0000259" key="4">
    <source>
        <dbReference type="PROSITE" id="PS01124"/>
    </source>
</evidence>
<keyword evidence="2" id="KW-0238">DNA-binding</keyword>
<dbReference type="Pfam" id="PF07883">
    <property type="entry name" value="Cupin_2"/>
    <property type="match status" value="1"/>
</dbReference>
<dbReference type="InterPro" id="IPR009057">
    <property type="entry name" value="Homeodomain-like_sf"/>
</dbReference>
<accession>A0A7X3IEN4</accession>
<evidence type="ECO:0000256" key="2">
    <source>
        <dbReference type="ARBA" id="ARBA00023125"/>
    </source>
</evidence>
<dbReference type="InterPro" id="IPR013096">
    <property type="entry name" value="Cupin_2"/>
</dbReference>
<dbReference type="InterPro" id="IPR014710">
    <property type="entry name" value="RmlC-like_jellyroll"/>
</dbReference>
<evidence type="ECO:0000313" key="6">
    <source>
        <dbReference type="Proteomes" id="UP000460318"/>
    </source>
</evidence>
<dbReference type="PANTHER" id="PTHR43280:SF28">
    <property type="entry name" value="HTH-TYPE TRANSCRIPTIONAL ACTIVATOR RHAS"/>
    <property type="match status" value="1"/>
</dbReference>
<dbReference type="EMBL" id="WUBI01000001">
    <property type="protein sequence ID" value="MWV42522.1"/>
    <property type="molecule type" value="Genomic_DNA"/>
</dbReference>
<dbReference type="PANTHER" id="PTHR43280">
    <property type="entry name" value="ARAC-FAMILY TRANSCRIPTIONAL REGULATOR"/>
    <property type="match status" value="1"/>
</dbReference>
<dbReference type="SMART" id="SM00342">
    <property type="entry name" value="HTH_ARAC"/>
    <property type="match status" value="1"/>
</dbReference>
<dbReference type="InterPro" id="IPR018060">
    <property type="entry name" value="HTH_AraC"/>
</dbReference>
<dbReference type="PROSITE" id="PS01124">
    <property type="entry name" value="HTH_ARAC_FAMILY_2"/>
    <property type="match status" value="1"/>
</dbReference>
<dbReference type="AlphaFoldDB" id="A0A7X3IEN4"/>
<keyword evidence="3" id="KW-0804">Transcription</keyword>
<dbReference type="GO" id="GO:0003700">
    <property type="term" value="F:DNA-binding transcription factor activity"/>
    <property type="evidence" value="ECO:0007669"/>
    <property type="project" value="InterPro"/>
</dbReference>
<dbReference type="SUPFAM" id="SSF51182">
    <property type="entry name" value="RmlC-like cupins"/>
    <property type="match status" value="1"/>
</dbReference>
<protein>
    <submittedName>
        <fullName evidence="5">Helix-turn-helix domain-containing protein</fullName>
    </submittedName>
</protein>
<evidence type="ECO:0000313" key="5">
    <source>
        <dbReference type="EMBL" id="MWV42522.1"/>
    </source>
</evidence>
<dbReference type="Pfam" id="PF12833">
    <property type="entry name" value="HTH_18"/>
    <property type="match status" value="1"/>
</dbReference>
<reference evidence="5 6" key="1">
    <citation type="submission" date="2019-12" db="EMBL/GenBank/DDBJ databases">
        <title>Paenibacillus sp. nov., an endophytic bacterium isolated from the stem of Dendrobium.</title>
        <authorList>
            <person name="Zhao R."/>
        </authorList>
    </citation>
    <scope>NUCLEOTIDE SEQUENCE [LARGE SCALE GENOMIC DNA]</scope>
    <source>
        <strain evidence="5 6">HJL G12</strain>
    </source>
</reference>
<dbReference type="GO" id="GO:0043565">
    <property type="term" value="F:sequence-specific DNA binding"/>
    <property type="evidence" value="ECO:0007669"/>
    <property type="project" value="InterPro"/>
</dbReference>
<gene>
    <name evidence="5" type="ORF">GRF59_02670</name>
</gene>
<dbReference type="InterPro" id="IPR011051">
    <property type="entry name" value="RmlC_Cupin_sf"/>
</dbReference>
<proteinExistence type="predicted"/>
<dbReference type="Gene3D" id="2.60.120.10">
    <property type="entry name" value="Jelly Rolls"/>
    <property type="match status" value="1"/>
</dbReference>
<dbReference type="Proteomes" id="UP000460318">
    <property type="component" value="Unassembled WGS sequence"/>
</dbReference>
<keyword evidence="6" id="KW-1185">Reference proteome</keyword>
<dbReference type="InterPro" id="IPR020449">
    <property type="entry name" value="Tscrpt_reg_AraC-type_HTH"/>
</dbReference>
<evidence type="ECO:0000256" key="1">
    <source>
        <dbReference type="ARBA" id="ARBA00023015"/>
    </source>
</evidence>
<dbReference type="SUPFAM" id="SSF46689">
    <property type="entry name" value="Homeodomain-like"/>
    <property type="match status" value="2"/>
</dbReference>
<keyword evidence="1" id="KW-0805">Transcription regulation</keyword>
<organism evidence="5 6">
    <name type="scientific">Paenibacillus dendrobii</name>
    <dbReference type="NCBI Taxonomy" id="2691084"/>
    <lineage>
        <taxon>Bacteria</taxon>
        <taxon>Bacillati</taxon>
        <taxon>Bacillota</taxon>
        <taxon>Bacilli</taxon>
        <taxon>Bacillales</taxon>
        <taxon>Paenibacillaceae</taxon>
        <taxon>Paenibacillus</taxon>
    </lineage>
</organism>
<feature type="domain" description="HTH araC/xylS-type" evidence="4">
    <location>
        <begin position="195"/>
        <end position="293"/>
    </location>
</feature>
<name>A0A7X3IEN4_9BACL</name>